<gene>
    <name evidence="1" type="ORF">BRPE64_ACDS09820</name>
</gene>
<dbReference type="AlphaFoldDB" id="R4WV10"/>
<evidence type="ECO:0000313" key="1">
    <source>
        <dbReference type="EMBL" id="BAN22736.1"/>
    </source>
</evidence>
<reference evidence="1 2" key="2">
    <citation type="journal article" date="2018" name="Int. J. Syst. Evol. Microbiol.">
        <title>Burkholderia insecticola sp. nov., a gut symbiotic bacterium of the bean bug Riptortus pedestris.</title>
        <authorList>
            <person name="Takeshita K."/>
            <person name="Tamaki H."/>
            <person name="Ohbayashi T."/>
            <person name="Meng X.-Y."/>
            <person name="Sone T."/>
            <person name="Mitani Y."/>
            <person name="Peeters C."/>
            <person name="Kikuchi Y."/>
            <person name="Vandamme P."/>
        </authorList>
    </citation>
    <scope>NUCLEOTIDE SEQUENCE [LARGE SCALE GENOMIC DNA]</scope>
    <source>
        <strain evidence="1">RPE64</strain>
    </source>
</reference>
<dbReference type="KEGG" id="buo:BRPE64_ACDS09820"/>
<name>R4WV10_9BURK</name>
<dbReference type="STRING" id="758793.BRPE64_ACDS09820"/>
<dbReference type="Proteomes" id="UP000013966">
    <property type="component" value="Chromosome 1"/>
</dbReference>
<dbReference type="EMBL" id="AP013058">
    <property type="protein sequence ID" value="BAN22736.1"/>
    <property type="molecule type" value="Genomic_DNA"/>
</dbReference>
<keyword evidence="2" id="KW-1185">Reference proteome</keyword>
<organism evidence="1 2">
    <name type="scientific">Caballeronia insecticola</name>
    <dbReference type="NCBI Taxonomy" id="758793"/>
    <lineage>
        <taxon>Bacteria</taxon>
        <taxon>Pseudomonadati</taxon>
        <taxon>Pseudomonadota</taxon>
        <taxon>Betaproteobacteria</taxon>
        <taxon>Burkholderiales</taxon>
        <taxon>Burkholderiaceae</taxon>
        <taxon>Caballeronia</taxon>
    </lineage>
</organism>
<evidence type="ECO:0000313" key="2">
    <source>
        <dbReference type="Proteomes" id="UP000013966"/>
    </source>
</evidence>
<accession>R4WV10</accession>
<dbReference type="HOGENOM" id="CLU_3266866_0_0_4"/>
<protein>
    <submittedName>
        <fullName evidence="1">Uncharacterized protein</fullName>
    </submittedName>
</protein>
<proteinExistence type="predicted"/>
<reference evidence="1 2" key="1">
    <citation type="journal article" date="2013" name="Genome Announc.">
        <title>Complete Genome Sequence of Burkholderia sp. Strain RPE64, Bacterial Symbiont of the Bean Bug Riptortus pedestris.</title>
        <authorList>
            <person name="Shibata T.F."/>
            <person name="Maeda T."/>
            <person name="Nikoh N."/>
            <person name="Yamaguchi K."/>
            <person name="Oshima K."/>
            <person name="Hattori M."/>
            <person name="Nishiyama T."/>
            <person name="Hasebe M."/>
            <person name="Fukatsu T."/>
            <person name="Kikuchi Y."/>
            <person name="Shigenobu S."/>
        </authorList>
    </citation>
    <scope>NUCLEOTIDE SEQUENCE [LARGE SCALE GENOMIC DNA]</scope>
</reference>
<sequence>MDIGAKVYNMRAARGLFNVSLSCITVVHRSGARRVAACFAA</sequence>